<proteinExistence type="predicted"/>
<feature type="compositionally biased region" description="Acidic residues" evidence="1">
    <location>
        <begin position="145"/>
        <end position="163"/>
    </location>
</feature>
<dbReference type="EnsemblMetazoa" id="Aqu2.1.13732_001">
    <property type="protein sequence ID" value="Aqu2.1.13732_001"/>
    <property type="gene ID" value="Aqu2.1.13732"/>
</dbReference>
<protein>
    <submittedName>
        <fullName evidence="2">Uncharacterized protein</fullName>
    </submittedName>
</protein>
<accession>A0A1X7TGD7</accession>
<dbReference type="AlphaFoldDB" id="A0A1X7TGD7"/>
<dbReference type="InParanoid" id="A0A1X7TGD7"/>
<feature type="region of interest" description="Disordered" evidence="1">
    <location>
        <begin position="101"/>
        <end position="249"/>
    </location>
</feature>
<name>A0A1X7TGD7_AMPQE</name>
<feature type="compositionally biased region" description="Basic and acidic residues" evidence="1">
    <location>
        <begin position="109"/>
        <end position="121"/>
    </location>
</feature>
<evidence type="ECO:0000256" key="1">
    <source>
        <dbReference type="SAM" id="MobiDB-lite"/>
    </source>
</evidence>
<feature type="compositionally biased region" description="Low complexity" evidence="1">
    <location>
        <begin position="213"/>
        <end position="237"/>
    </location>
</feature>
<organism evidence="2">
    <name type="scientific">Amphimedon queenslandica</name>
    <name type="common">Sponge</name>
    <dbReference type="NCBI Taxonomy" id="400682"/>
    <lineage>
        <taxon>Eukaryota</taxon>
        <taxon>Metazoa</taxon>
        <taxon>Porifera</taxon>
        <taxon>Demospongiae</taxon>
        <taxon>Heteroscleromorpha</taxon>
        <taxon>Haplosclerida</taxon>
        <taxon>Niphatidae</taxon>
        <taxon>Amphimedon</taxon>
    </lineage>
</organism>
<evidence type="ECO:0000313" key="2">
    <source>
        <dbReference type="EnsemblMetazoa" id="Aqu2.1.13732_001"/>
    </source>
</evidence>
<reference evidence="2" key="1">
    <citation type="submission" date="2017-05" db="UniProtKB">
        <authorList>
            <consortium name="EnsemblMetazoa"/>
        </authorList>
    </citation>
    <scope>IDENTIFICATION</scope>
</reference>
<sequence>MENVRLEDQQVHQPSLDPQLAVKAFRKQFGTLSKLLSVSSNRLAVAPELFSEGLITFDCYKNATEGSSKTEEEKSTGLMISLMSTISTQPELLTELINLKQSTSPGSSHQEEKRKERKQADSPKGPEGSSGSRNGSNKHPAPPPDSEDDKSDDEGGLVVDEDPSSPSTTLAAAMVKALAQQQSNSDLRPSSKRPSTPSSTKSDKPSSVPPNRPNSVGPITVNGPGPSNASSPSGVPPRQQHVPLNQRADSKAFFSMADIHVRESLSQEDAEMFRSVVNGCVQRYSKRWTAKKVLDVLHDDNEI</sequence>